<feature type="compositionally biased region" description="Basic and acidic residues" evidence="1">
    <location>
        <begin position="271"/>
        <end position="285"/>
    </location>
</feature>
<dbReference type="FunFam" id="2.40.50.140:FF:000274">
    <property type="entry name" value="Mitochondrial RNA binding protein"/>
    <property type="match status" value="1"/>
</dbReference>
<gene>
    <name evidence="3" type="ORF">Tcan_06118</name>
</gene>
<dbReference type="InterPro" id="IPR012340">
    <property type="entry name" value="NA-bd_OB-fold"/>
</dbReference>
<feature type="compositionally biased region" description="Basic and acidic residues" evidence="1">
    <location>
        <begin position="310"/>
        <end position="330"/>
    </location>
</feature>
<evidence type="ECO:0000313" key="3">
    <source>
        <dbReference type="EMBL" id="KHN78102.1"/>
    </source>
</evidence>
<dbReference type="Gene3D" id="2.40.50.140">
    <property type="entry name" value="Nucleic acid-binding proteins"/>
    <property type="match status" value="1"/>
</dbReference>
<dbReference type="PANTHER" id="PTHR11544">
    <property type="entry name" value="COLD SHOCK DOMAIN CONTAINING PROTEINS"/>
    <property type="match status" value="1"/>
</dbReference>
<dbReference type="Proteomes" id="UP000031036">
    <property type="component" value="Unassembled WGS sequence"/>
</dbReference>
<sequence>MGVPDEVADTVVEKVDVGDIKNEDNRRGKAGAEERKKEGGDVSEKLLQRGAPRAFLGYGERRRLWEEEQAKKPIIEKGVRGKVKWYSVRYHYGFIARDDDSANDVFVHQTAISKSHMIKYYLRTLAEGEEVDFDIVEGKQGLEAANVTGPNGTEVRGNPLAGLILLRRLVAMERSRGWARYRVGLPEKVGRRGARPASTRGEHEGEKGGGEETTVGVEGRKRRERRPKGRRQTEGNNGSAKEGNIGEPEGGERRRNRRRSQGRPGERRRKGAEDDKKDAKVEQKGEGAAAEQEGERQAEKEDGTGYDSGGEGKMREEGESEKDEKVVVAS</sequence>
<feature type="region of interest" description="Disordered" evidence="1">
    <location>
        <begin position="1"/>
        <end position="43"/>
    </location>
</feature>
<accession>A0A0B2V9F3</accession>
<evidence type="ECO:0000259" key="2">
    <source>
        <dbReference type="PROSITE" id="PS51857"/>
    </source>
</evidence>
<feature type="compositionally biased region" description="Basic and acidic residues" evidence="1">
    <location>
        <begin position="11"/>
        <end position="43"/>
    </location>
</feature>
<dbReference type="GO" id="GO:0003676">
    <property type="term" value="F:nucleic acid binding"/>
    <property type="evidence" value="ECO:0007669"/>
    <property type="project" value="InterPro"/>
</dbReference>
<dbReference type="InterPro" id="IPR002059">
    <property type="entry name" value="CSP_DNA-bd"/>
</dbReference>
<organism evidence="3 4">
    <name type="scientific">Toxocara canis</name>
    <name type="common">Canine roundworm</name>
    <dbReference type="NCBI Taxonomy" id="6265"/>
    <lineage>
        <taxon>Eukaryota</taxon>
        <taxon>Metazoa</taxon>
        <taxon>Ecdysozoa</taxon>
        <taxon>Nematoda</taxon>
        <taxon>Chromadorea</taxon>
        <taxon>Rhabditida</taxon>
        <taxon>Spirurina</taxon>
        <taxon>Ascaridomorpha</taxon>
        <taxon>Ascaridoidea</taxon>
        <taxon>Toxocaridae</taxon>
        <taxon>Toxocara</taxon>
    </lineage>
</organism>
<dbReference type="EMBL" id="JPKZ01002173">
    <property type="protein sequence ID" value="KHN78102.1"/>
    <property type="molecule type" value="Genomic_DNA"/>
</dbReference>
<protein>
    <submittedName>
        <fullName evidence="3">Y-box factor-like protein</fullName>
    </submittedName>
</protein>
<keyword evidence="4" id="KW-1185">Reference proteome</keyword>
<dbReference type="AlphaFoldDB" id="A0A0B2V9F3"/>
<dbReference type="PRINTS" id="PR00050">
    <property type="entry name" value="COLDSHOCK"/>
</dbReference>
<dbReference type="OMA" id="AISKSHM"/>
<dbReference type="Pfam" id="PF00313">
    <property type="entry name" value="CSD"/>
    <property type="match status" value="1"/>
</dbReference>
<dbReference type="OrthoDB" id="203339at2759"/>
<name>A0A0B2V9F3_TOXCA</name>
<dbReference type="STRING" id="6265.A0A0B2V9F3"/>
<feature type="compositionally biased region" description="Basic and acidic residues" evidence="1">
    <location>
        <begin position="200"/>
        <end position="210"/>
    </location>
</feature>
<dbReference type="SMART" id="SM00357">
    <property type="entry name" value="CSP"/>
    <property type="match status" value="1"/>
</dbReference>
<evidence type="ECO:0000313" key="4">
    <source>
        <dbReference type="Proteomes" id="UP000031036"/>
    </source>
</evidence>
<feature type="compositionally biased region" description="Basic residues" evidence="1">
    <location>
        <begin position="254"/>
        <end position="270"/>
    </location>
</feature>
<dbReference type="InterPro" id="IPR050181">
    <property type="entry name" value="Cold_shock_domain"/>
</dbReference>
<dbReference type="PROSITE" id="PS51857">
    <property type="entry name" value="CSD_2"/>
    <property type="match status" value="1"/>
</dbReference>
<comment type="caution">
    <text evidence="3">The sequence shown here is derived from an EMBL/GenBank/DDBJ whole genome shotgun (WGS) entry which is preliminary data.</text>
</comment>
<evidence type="ECO:0000256" key="1">
    <source>
        <dbReference type="SAM" id="MobiDB-lite"/>
    </source>
</evidence>
<feature type="compositionally biased region" description="Basic residues" evidence="1">
    <location>
        <begin position="220"/>
        <end position="230"/>
    </location>
</feature>
<proteinExistence type="predicted"/>
<reference evidence="3 4" key="1">
    <citation type="submission" date="2014-11" db="EMBL/GenBank/DDBJ databases">
        <title>Genetic blueprint of the zoonotic pathogen Toxocara canis.</title>
        <authorList>
            <person name="Zhu X.-Q."/>
            <person name="Korhonen P.K."/>
            <person name="Cai H."/>
            <person name="Young N.D."/>
            <person name="Nejsum P."/>
            <person name="von Samson-Himmelstjerna G."/>
            <person name="Boag P.R."/>
            <person name="Tan P."/>
            <person name="Li Q."/>
            <person name="Min J."/>
            <person name="Yang Y."/>
            <person name="Wang X."/>
            <person name="Fang X."/>
            <person name="Hall R.S."/>
            <person name="Hofmann A."/>
            <person name="Sternberg P.W."/>
            <person name="Jex A.R."/>
            <person name="Gasser R.B."/>
        </authorList>
    </citation>
    <scope>NUCLEOTIDE SEQUENCE [LARGE SCALE GENOMIC DNA]</scope>
    <source>
        <strain evidence="3">PN_DK_2014</strain>
    </source>
</reference>
<feature type="compositionally biased region" description="Basic and acidic residues" evidence="1">
    <location>
        <begin position="293"/>
        <end position="303"/>
    </location>
</feature>
<feature type="region of interest" description="Disordered" evidence="1">
    <location>
        <begin position="190"/>
        <end position="330"/>
    </location>
</feature>
<dbReference type="InterPro" id="IPR011129">
    <property type="entry name" value="CSD"/>
</dbReference>
<dbReference type="CDD" id="cd04458">
    <property type="entry name" value="CSP_CDS"/>
    <property type="match status" value="1"/>
</dbReference>
<dbReference type="SUPFAM" id="SSF50249">
    <property type="entry name" value="Nucleic acid-binding proteins"/>
    <property type="match status" value="1"/>
</dbReference>
<feature type="domain" description="CSD" evidence="2">
    <location>
        <begin position="78"/>
        <end position="149"/>
    </location>
</feature>